<dbReference type="InterPro" id="IPR032557">
    <property type="entry name" value="DUF4935"/>
</dbReference>
<dbReference type="Proteomes" id="UP001366060">
    <property type="component" value="Unassembled WGS sequence"/>
</dbReference>
<gene>
    <name evidence="2" type="ORF">V6255_10085</name>
</gene>
<evidence type="ECO:0000313" key="3">
    <source>
        <dbReference type="Proteomes" id="UP001366060"/>
    </source>
</evidence>
<protein>
    <submittedName>
        <fullName evidence="2">PIN domain-containing protein</fullName>
    </submittedName>
</protein>
<proteinExistence type="predicted"/>
<comment type="caution">
    <text evidence="2">The sequence shown here is derived from an EMBL/GenBank/DDBJ whole genome shotgun (WGS) entry which is preliminary data.</text>
</comment>
<dbReference type="EMBL" id="JBAKBA010000020">
    <property type="protein sequence ID" value="MEL0659484.1"/>
    <property type="molecule type" value="Genomic_DNA"/>
</dbReference>
<dbReference type="Pfam" id="PF16289">
    <property type="entry name" value="PIN_12"/>
    <property type="match status" value="1"/>
</dbReference>
<dbReference type="RefSeq" id="WP_341628035.1">
    <property type="nucleotide sequence ID" value="NZ_JBAKBA010000020.1"/>
</dbReference>
<sequence length="367" mass="43465">MIKYLVLDTNILHKDYDFRSKDLRKLIKLCSLYNVRVCIPQVVIDECLGQYDKEFSKALTGLKNAKKDVNRILNDKYINRFPFEEFINGISQRKSIYSGVLKEFIKEKSIDILPYCQVPHQEVVKRMYNSEYPFIGKDMERGYKDYLLTTSVLEYINEERAVIYTKNVKDFSDNINDNSLNVLHSDYLSDNCFVSGNLPLIINKLHETHKAFQTLHLDSSDLDVFLEKMVSNILESILYQDELYGGMWFKPTISEETVYSQLEGEPTIEQDLEWKAFTVSGKIKIQFNCKFSLNNYEFEMLDNSFFFYDLVSDAIRKKGHSSDEEWQYVFYDVRYISIFEFTYDLFEFDKNPLDTFDEYALTVYRIN</sequence>
<name>A0ABU9HC98_9GAMM</name>
<reference evidence="2 3" key="1">
    <citation type="submission" date="2024-02" db="EMBL/GenBank/DDBJ databases">
        <title>Bacteria isolated from the canopy kelp, Nereocystis luetkeana.</title>
        <authorList>
            <person name="Pfister C.A."/>
            <person name="Younker I.T."/>
            <person name="Light S.H."/>
        </authorList>
    </citation>
    <scope>NUCLEOTIDE SEQUENCE [LARGE SCALE GENOMIC DNA]</scope>
    <source>
        <strain evidence="2 3">TI.2.07</strain>
    </source>
</reference>
<accession>A0ABU9HC98</accession>
<evidence type="ECO:0000259" key="1">
    <source>
        <dbReference type="Pfam" id="PF16289"/>
    </source>
</evidence>
<feature type="domain" description="DUF4935" evidence="1">
    <location>
        <begin position="5"/>
        <end position="171"/>
    </location>
</feature>
<organism evidence="2 3">
    <name type="scientific">Psychromonas arctica</name>
    <dbReference type="NCBI Taxonomy" id="168275"/>
    <lineage>
        <taxon>Bacteria</taxon>
        <taxon>Pseudomonadati</taxon>
        <taxon>Pseudomonadota</taxon>
        <taxon>Gammaproteobacteria</taxon>
        <taxon>Alteromonadales</taxon>
        <taxon>Psychromonadaceae</taxon>
        <taxon>Psychromonas</taxon>
    </lineage>
</organism>
<keyword evidence="3" id="KW-1185">Reference proteome</keyword>
<evidence type="ECO:0000313" key="2">
    <source>
        <dbReference type="EMBL" id="MEL0659484.1"/>
    </source>
</evidence>